<reference evidence="6 7" key="1">
    <citation type="submission" date="2018-06" db="EMBL/GenBank/DDBJ databases">
        <title>Genomic Encyclopedia of Type Strains, Phase III (KMG-III): the genomes of soil and plant-associated and newly described type strains.</title>
        <authorList>
            <person name="Whitman W."/>
        </authorList>
    </citation>
    <scope>NUCLEOTIDE SEQUENCE [LARGE SCALE GENOMIC DNA]</scope>
    <source>
        <strain evidence="6 7">CECT 9025</strain>
    </source>
</reference>
<comment type="caution">
    <text evidence="6">The sequence shown here is derived from an EMBL/GenBank/DDBJ whole genome shotgun (WGS) entry which is preliminary data.</text>
</comment>
<evidence type="ECO:0000313" key="6">
    <source>
        <dbReference type="EMBL" id="PYE86242.1"/>
    </source>
</evidence>
<dbReference type="PROSITE" id="PS50893">
    <property type="entry name" value="ABC_TRANSPORTER_2"/>
    <property type="match status" value="2"/>
</dbReference>
<dbReference type="EMBL" id="QJTE01000001">
    <property type="protein sequence ID" value="PYE86242.1"/>
    <property type="molecule type" value="Genomic_DNA"/>
</dbReference>
<keyword evidence="3" id="KW-0067">ATP-binding</keyword>
<protein>
    <submittedName>
        <fullName evidence="6">ATPase subunit of ABC transporter with duplicated ATPase domains</fullName>
    </submittedName>
</protein>
<evidence type="ECO:0000313" key="7">
    <source>
        <dbReference type="Proteomes" id="UP000248311"/>
    </source>
</evidence>
<keyword evidence="7" id="KW-1185">Reference proteome</keyword>
<dbReference type="InterPro" id="IPR050611">
    <property type="entry name" value="ABCF"/>
</dbReference>
<accession>A0A318SXY2</accession>
<dbReference type="Pfam" id="PF00005">
    <property type="entry name" value="ABC_tran"/>
    <property type="match status" value="2"/>
</dbReference>
<feature type="domain" description="ABC transporter" evidence="5">
    <location>
        <begin position="11"/>
        <end position="235"/>
    </location>
</feature>
<feature type="domain" description="ABC transporter" evidence="5">
    <location>
        <begin position="332"/>
        <end position="532"/>
    </location>
</feature>
<dbReference type="GO" id="GO:0005524">
    <property type="term" value="F:ATP binding"/>
    <property type="evidence" value="ECO:0007669"/>
    <property type="project" value="UniProtKB-KW"/>
</dbReference>
<proteinExistence type="predicted"/>
<dbReference type="InterPro" id="IPR017871">
    <property type="entry name" value="ABC_transporter-like_CS"/>
</dbReference>
<dbReference type="InterPro" id="IPR003439">
    <property type="entry name" value="ABC_transporter-like_ATP-bd"/>
</dbReference>
<dbReference type="GO" id="GO:0016887">
    <property type="term" value="F:ATP hydrolysis activity"/>
    <property type="evidence" value="ECO:0007669"/>
    <property type="project" value="InterPro"/>
</dbReference>
<dbReference type="InterPro" id="IPR003593">
    <property type="entry name" value="AAA+_ATPase"/>
</dbReference>
<organism evidence="6 7">
    <name type="scientific">Pseudoroseicyclus aestuarii</name>
    <dbReference type="NCBI Taxonomy" id="1795041"/>
    <lineage>
        <taxon>Bacteria</taxon>
        <taxon>Pseudomonadati</taxon>
        <taxon>Pseudomonadota</taxon>
        <taxon>Alphaproteobacteria</taxon>
        <taxon>Rhodobacterales</taxon>
        <taxon>Paracoccaceae</taxon>
        <taxon>Pseudoroseicyclus</taxon>
    </lineage>
</organism>
<dbReference type="OrthoDB" id="9808609at2"/>
<sequence length="532" mass="56015">MPSPSPRLPSLSLSGIALPGADRQPLFPPLTLSLGPGATGLVGDNGCGKSSLIDRIAGLRDGPGHVSASGAVRRLRQAEDPAARLVDLFGAAEALAVLRRALAGAPEDPDLVDWTLEERLGAALMRVGLPRDLDRPLGSLSGGQRRRAAIAALFEDAPDILLLDEPTNDLDAEGRALLLDRLGQHRGISLIASHDRALLEHMDRIVALSSVDVQVTGGGWSAHVVERDAAQARREAEVERAGAAVDEAAGRAAVADRKRAVRARQGRVERASGSQGKMLMDKRRNSAERAAGGGARLAQRQQEEAQERLTRAQAAVERARPMRFDLAPTGLAATREVLRMDGATVARGALRLEALSLVVKGPERIVLTGANGSGKSTLLDAIAGVLPLDSGRVVATPHLARLDQTLADLDPAQSLLNLFAARHPQASRQEAAAALARFHFRAARGAVPAGQLSGGERLRAGLALALGGPRPPELLLLDEPTNHLDLAARELLEAALEGYDGALIAVSHDAAFRDALHPDRVWRMTPGGLSEA</sequence>
<dbReference type="AlphaFoldDB" id="A0A318SXY2"/>
<evidence type="ECO:0000256" key="2">
    <source>
        <dbReference type="ARBA" id="ARBA00022741"/>
    </source>
</evidence>
<evidence type="ECO:0000256" key="4">
    <source>
        <dbReference type="SAM" id="MobiDB-lite"/>
    </source>
</evidence>
<dbReference type="Gene3D" id="3.40.50.300">
    <property type="entry name" value="P-loop containing nucleotide triphosphate hydrolases"/>
    <property type="match status" value="2"/>
</dbReference>
<name>A0A318SXY2_9RHOB</name>
<keyword evidence="2" id="KW-0547">Nucleotide-binding</keyword>
<feature type="region of interest" description="Disordered" evidence="4">
    <location>
        <begin position="262"/>
        <end position="302"/>
    </location>
</feature>
<dbReference type="CDD" id="cd03221">
    <property type="entry name" value="ABCF_EF-3"/>
    <property type="match status" value="1"/>
</dbReference>
<dbReference type="SMART" id="SM00382">
    <property type="entry name" value="AAA"/>
    <property type="match status" value="2"/>
</dbReference>
<gene>
    <name evidence="6" type="ORF">DFP88_101920</name>
</gene>
<dbReference type="PROSITE" id="PS00211">
    <property type="entry name" value="ABC_TRANSPORTER_1"/>
    <property type="match status" value="1"/>
</dbReference>
<evidence type="ECO:0000259" key="5">
    <source>
        <dbReference type="PROSITE" id="PS50893"/>
    </source>
</evidence>
<dbReference type="PANTHER" id="PTHR19211">
    <property type="entry name" value="ATP-BINDING TRANSPORT PROTEIN-RELATED"/>
    <property type="match status" value="1"/>
</dbReference>
<evidence type="ECO:0000256" key="1">
    <source>
        <dbReference type="ARBA" id="ARBA00022737"/>
    </source>
</evidence>
<dbReference type="InterPro" id="IPR027417">
    <property type="entry name" value="P-loop_NTPase"/>
</dbReference>
<dbReference type="SUPFAM" id="SSF52540">
    <property type="entry name" value="P-loop containing nucleoside triphosphate hydrolases"/>
    <property type="match status" value="2"/>
</dbReference>
<keyword evidence="1" id="KW-0677">Repeat</keyword>
<dbReference type="PANTHER" id="PTHR19211:SF6">
    <property type="entry name" value="BLL7188 PROTEIN"/>
    <property type="match status" value="1"/>
</dbReference>
<dbReference type="Proteomes" id="UP000248311">
    <property type="component" value="Unassembled WGS sequence"/>
</dbReference>
<evidence type="ECO:0000256" key="3">
    <source>
        <dbReference type="ARBA" id="ARBA00022840"/>
    </source>
</evidence>